<gene>
    <name evidence="1" type="ORF">NCTC10786_05351</name>
</gene>
<dbReference type="InterPro" id="IPR027417">
    <property type="entry name" value="P-loop_NTPase"/>
</dbReference>
<proteinExistence type="predicted"/>
<name>A0A2X2WRE3_CITKO</name>
<evidence type="ECO:0000313" key="2">
    <source>
        <dbReference type="Proteomes" id="UP000251584"/>
    </source>
</evidence>
<dbReference type="EMBL" id="UAVY01000009">
    <property type="protein sequence ID" value="SQB40253.1"/>
    <property type="molecule type" value="Genomic_DNA"/>
</dbReference>
<evidence type="ECO:0000313" key="1">
    <source>
        <dbReference type="EMBL" id="SQB40253.1"/>
    </source>
</evidence>
<dbReference type="Gene3D" id="3.40.50.300">
    <property type="entry name" value="P-loop containing nucleotide triphosphate hydrolases"/>
    <property type="match status" value="1"/>
</dbReference>
<dbReference type="Proteomes" id="UP000251584">
    <property type="component" value="Unassembled WGS sequence"/>
</dbReference>
<organism evidence="1 2">
    <name type="scientific">Citrobacter koseri</name>
    <name type="common">Citrobacter diversus</name>
    <dbReference type="NCBI Taxonomy" id="545"/>
    <lineage>
        <taxon>Bacteria</taxon>
        <taxon>Pseudomonadati</taxon>
        <taxon>Pseudomonadota</taxon>
        <taxon>Gammaproteobacteria</taxon>
        <taxon>Enterobacterales</taxon>
        <taxon>Enterobacteriaceae</taxon>
        <taxon>Citrobacter</taxon>
    </lineage>
</organism>
<accession>A0A2X2WRE3</accession>
<protein>
    <submittedName>
        <fullName evidence="1">Uncharacterized conserved protein</fullName>
    </submittedName>
</protein>
<reference evidence="1 2" key="1">
    <citation type="submission" date="2018-06" db="EMBL/GenBank/DDBJ databases">
        <authorList>
            <consortium name="Pathogen Informatics"/>
            <person name="Doyle S."/>
        </authorList>
    </citation>
    <scope>NUCLEOTIDE SEQUENCE [LARGE SCALE GENOMIC DNA]</scope>
    <source>
        <strain evidence="1 2">NCTC10786</strain>
    </source>
</reference>
<dbReference type="AlphaFoldDB" id="A0A2X2WRE3"/>
<sequence>MIAPTLNIPQAQFLAMPHKFKAYVAGFGSGKTWVGCGGICKGMWEHPKINQGYFAPTYPQIRDIFYPTVEEVAHDWGLNVKINEGNKEVHFYAGRQYRGTTICRSMEKPQTIVGFKIGNALIDELDVMVAKKAQLAWRKIIARMRYKVPGLRNGIDVTTTPEGFKFVYQQFVKAVREKPELATLYGLVQASTFDNEKNLPDDYIPSLLASYPPELIKAYLRGQFTNLTSGTIYHQFDRTLNNSTEEEQPGEPLYIGMDFNVGRWPGSSTFFGLVYHMR</sequence>
<dbReference type="Pfam" id="PF03237">
    <property type="entry name" value="Terminase_6N"/>
    <property type="match status" value="1"/>
</dbReference>